<keyword evidence="3 6" id="KW-1133">Transmembrane helix</keyword>
<feature type="region of interest" description="Disordered" evidence="5">
    <location>
        <begin position="371"/>
        <end position="399"/>
    </location>
</feature>
<feature type="compositionally biased region" description="Basic and acidic residues" evidence="5">
    <location>
        <begin position="953"/>
        <end position="966"/>
    </location>
</feature>
<feature type="transmembrane region" description="Helical" evidence="6">
    <location>
        <begin position="470"/>
        <end position="488"/>
    </location>
</feature>
<feature type="region of interest" description="Disordered" evidence="5">
    <location>
        <begin position="1460"/>
        <end position="1541"/>
    </location>
</feature>
<evidence type="ECO:0000256" key="1">
    <source>
        <dbReference type="ARBA" id="ARBA00004141"/>
    </source>
</evidence>
<feature type="transmembrane region" description="Helical" evidence="6">
    <location>
        <begin position="176"/>
        <end position="202"/>
    </location>
</feature>
<keyword evidence="4 6" id="KW-0472">Membrane</keyword>
<feature type="compositionally biased region" description="Polar residues" evidence="5">
    <location>
        <begin position="1504"/>
        <end position="1516"/>
    </location>
</feature>
<feature type="transmembrane region" description="Helical" evidence="6">
    <location>
        <begin position="541"/>
        <end position="558"/>
    </location>
</feature>
<feature type="region of interest" description="Disordered" evidence="5">
    <location>
        <begin position="937"/>
        <end position="966"/>
    </location>
</feature>
<organism evidence="7 8">
    <name type="scientific">Perkinsus chesapeaki</name>
    <name type="common">Clam parasite</name>
    <name type="synonym">Perkinsus andrewsi</name>
    <dbReference type="NCBI Taxonomy" id="330153"/>
    <lineage>
        <taxon>Eukaryota</taxon>
        <taxon>Sar</taxon>
        <taxon>Alveolata</taxon>
        <taxon>Perkinsozoa</taxon>
        <taxon>Perkinsea</taxon>
        <taxon>Perkinsida</taxon>
        <taxon>Perkinsidae</taxon>
        <taxon>Perkinsus</taxon>
    </lineage>
</organism>
<dbReference type="SMART" id="SM00753">
    <property type="entry name" value="PAM"/>
    <property type="match status" value="1"/>
</dbReference>
<feature type="transmembrane region" description="Helical" evidence="6">
    <location>
        <begin position="108"/>
        <end position="130"/>
    </location>
</feature>
<protein>
    <submittedName>
        <fullName evidence="7">COP9 signalosome complex subunit 2</fullName>
    </submittedName>
</protein>
<feature type="transmembrane region" description="Helical" evidence="6">
    <location>
        <begin position="214"/>
        <end position="234"/>
    </location>
</feature>
<feature type="transmembrane region" description="Helical" evidence="6">
    <location>
        <begin position="508"/>
        <end position="529"/>
    </location>
</feature>
<feature type="compositionally biased region" description="Basic and acidic residues" evidence="5">
    <location>
        <begin position="1483"/>
        <end position="1494"/>
    </location>
</feature>
<feature type="transmembrane region" description="Helical" evidence="6">
    <location>
        <begin position="417"/>
        <end position="437"/>
    </location>
</feature>
<dbReference type="GO" id="GO:0015095">
    <property type="term" value="F:magnesium ion transmembrane transporter activity"/>
    <property type="evidence" value="ECO:0007669"/>
    <property type="project" value="InterPro"/>
</dbReference>
<feature type="compositionally biased region" description="Basic and acidic residues" evidence="5">
    <location>
        <begin position="937"/>
        <end position="946"/>
    </location>
</feature>
<sequence length="1541" mass="169187">MEHLALAYVYATIPRWIFGALLCLASCVIINLGMVIQKRSVKFSAVSRPVYLQPQWLSGFTIFLLGQIVSLWSLSMAPQSMLSSLGSVSLVSNSILAPLLLGEKHTAVSLYSTGVLLAGSLLVVSCSSHQSQEYSPAALMDLFIRPQFLALTTVIVLSLGYLVLRRLRKGQLESVYFGTLSALLGALSVLFAKCVSILVLGGNALKPVDTTMRLAYILLLLLNITFSILSVYVMNLGIIRYRALDILPVYYSLAVVFQTITGGILFQEFVQLSFGQCLGLTLGVLLTCAGVQTIASGSPGVSLLCVQQKVKSYNSDHDVDDAFTVVFTYQGSVLVAYTVGVGLCLAACVISNMGMVVQKLSVYRYEEYARSNGSSPSLEEGDESGASAARPPDESASLSDGLLPKESMLVPVYRQPLWLLGFAVFLSGQLISMWALGMAPQSMLSSLGSFSLVSNSFLAPLILNEQHNSMSIYATVLLVAGSVMVVLFSQHSDEENTPEELARNLRGFPFIIMMITIAALLVGLATRAYRLRKIQQMLEPIYFGMVSALLGALSVLFAKCVSTLLHTLVSKHDDESDGIGIATGTAILIFTLSALCSLMSVYFMNLGLICFKALYILPVYYSLAIVFQTITGGVFFKEFSEFTVAQALGFSGGVLLTVAGVWVLTTADLASTCPEETSSSEEGTSCVEEYPRRAVVEVVENEDGTAADLESGAAKTSSIGVAAERVIDVNGSFQNYARSRTLPAAVVPISYSNPSLYRPHENSPATSSSPRNGDLVLDLPLHHRVPANSAPVTPRGITYQYHHAGTVGTGGGTYRHSGPRHRLSVPTPLTPAELARTTTTTLQHAMFDTTPSNWGLLMRGGIPEEERTGDWTSRSHHRRSIHHGYHPLGHTNVGAMTTTAAAAARAAMEMSSVTLLASQMVDCGARLDRAHTCDDFSPRAAGDRTSRSHRRRSIVEQHEERRRRSEGVRDRFHIEVENGVRRTLRKMSDVEEFAYESDGDYYVDDDYDVDGEGEMDDDAVELENAYYDATDNFRSNPTLALEQFNKVIKLERESTGQDSISWRFKALRHVVVLQCRLGYPSEVVEASYKQLLSYMGEVSKNEAQEAIDFVIDALSPPTVSSAGGPPSPEDSALSDNQLQAVYELTLEALMSARNDRLWFATSLKLAKLYLGKGQTERMKKVLADLHAHVEQCDYNGDEGAKSAKLLDVYSLELQVAVAERDNARVRGIYPKTLSLTHTIADPRNVAVIRESGGKLFMAERRWNDAYNEFFESFKNYQEAGNSRAKTILKYVVLASMLSLSDINPFDSREAKVYQNDPDVSAIVELRRLYEAGDVKALNRLLQNNTNRDAFITEYVSVLLINVRLKVLETMVRPYRRSLCMPEEELRSLLVRLVIEGRVDGGRITIVDDESQSYLEMPCRIQRQASFSSAAHHEAISNWLNATNKLAEMCSPMVASLPAPGKDCPPAGGRQQHHAHQYQQHYEGAPRRYQARDRQQQQQAERQSPDNGVWSTTSSPSIDDDGDVVMSGGGAPRRRLVDDPQV</sequence>
<keyword evidence="8" id="KW-1185">Reference proteome</keyword>
<comment type="caution">
    <text evidence="7">The sequence shown here is derived from an EMBL/GenBank/DDBJ whole genome shotgun (WGS) entry which is preliminary data.</text>
</comment>
<accession>A0A7J6M732</accession>
<dbReference type="GO" id="GO:0016020">
    <property type="term" value="C:membrane"/>
    <property type="evidence" value="ECO:0007669"/>
    <property type="project" value="UniProtKB-SubCell"/>
</dbReference>
<evidence type="ECO:0000313" key="8">
    <source>
        <dbReference type="Proteomes" id="UP000591131"/>
    </source>
</evidence>
<evidence type="ECO:0000256" key="5">
    <source>
        <dbReference type="SAM" id="MobiDB-lite"/>
    </source>
</evidence>
<evidence type="ECO:0000256" key="3">
    <source>
        <dbReference type="ARBA" id="ARBA00022989"/>
    </source>
</evidence>
<evidence type="ECO:0000313" key="7">
    <source>
        <dbReference type="EMBL" id="KAF4667334.1"/>
    </source>
</evidence>
<feature type="transmembrane region" description="Helical" evidence="6">
    <location>
        <begin position="443"/>
        <end position="463"/>
    </location>
</feature>
<feature type="transmembrane region" description="Helical" evidence="6">
    <location>
        <begin position="142"/>
        <end position="164"/>
    </location>
</feature>
<dbReference type="InterPro" id="IPR008521">
    <property type="entry name" value="Mg_trans_NIPA"/>
</dbReference>
<comment type="subcellular location">
    <subcellularLocation>
        <location evidence="1">Membrane</location>
        <topology evidence="1">Multi-pass membrane protein</topology>
    </subcellularLocation>
</comment>
<dbReference type="PANTHER" id="PTHR12570">
    <property type="match status" value="1"/>
</dbReference>
<feature type="transmembrane region" description="Helical" evidence="6">
    <location>
        <begin position="334"/>
        <end position="357"/>
    </location>
</feature>
<dbReference type="Proteomes" id="UP000591131">
    <property type="component" value="Unassembled WGS sequence"/>
</dbReference>
<feature type="transmembrane region" description="Helical" evidence="6">
    <location>
        <begin position="578"/>
        <end position="603"/>
    </location>
</feature>
<dbReference type="OrthoDB" id="194139at2759"/>
<feature type="transmembrane region" description="Helical" evidence="6">
    <location>
        <begin position="56"/>
        <end position="75"/>
    </location>
</feature>
<dbReference type="EMBL" id="JAAPAO010000213">
    <property type="protein sequence ID" value="KAF4667334.1"/>
    <property type="molecule type" value="Genomic_DNA"/>
</dbReference>
<dbReference type="Pfam" id="PF05653">
    <property type="entry name" value="Mg_trans_NIPA"/>
    <property type="match status" value="2"/>
</dbReference>
<name>A0A7J6M732_PERCH</name>
<feature type="transmembrane region" description="Helical" evidence="6">
    <location>
        <begin position="615"/>
        <end position="636"/>
    </location>
</feature>
<dbReference type="SUPFAM" id="SSF103481">
    <property type="entry name" value="Multidrug resistance efflux transporter EmrE"/>
    <property type="match status" value="1"/>
</dbReference>
<dbReference type="Gene3D" id="1.25.40.570">
    <property type="match status" value="1"/>
</dbReference>
<proteinExistence type="predicted"/>
<evidence type="ECO:0000256" key="6">
    <source>
        <dbReference type="SAM" id="Phobius"/>
    </source>
</evidence>
<evidence type="ECO:0000256" key="2">
    <source>
        <dbReference type="ARBA" id="ARBA00022692"/>
    </source>
</evidence>
<evidence type="ECO:0000256" key="4">
    <source>
        <dbReference type="ARBA" id="ARBA00023136"/>
    </source>
</evidence>
<feature type="transmembrane region" description="Helical" evidence="6">
    <location>
        <begin position="246"/>
        <end position="266"/>
    </location>
</feature>
<dbReference type="PANTHER" id="PTHR12570:SF9">
    <property type="entry name" value="MAGNESIUM TRANSPORTER NIPA8-RELATED"/>
    <property type="match status" value="1"/>
</dbReference>
<gene>
    <name evidence="7" type="primary">COPS2</name>
    <name evidence="7" type="ORF">FOL47_003620</name>
</gene>
<keyword evidence="2 6" id="KW-0812">Transmembrane</keyword>
<feature type="transmembrane region" description="Helical" evidence="6">
    <location>
        <begin position="16"/>
        <end position="36"/>
    </location>
</feature>
<dbReference type="InterPro" id="IPR037185">
    <property type="entry name" value="EmrE-like"/>
</dbReference>
<reference evidence="7 8" key="1">
    <citation type="submission" date="2020-04" db="EMBL/GenBank/DDBJ databases">
        <title>Perkinsus chesapeaki whole genome sequence.</title>
        <authorList>
            <person name="Bogema D.R."/>
        </authorList>
    </citation>
    <scope>NUCLEOTIDE SEQUENCE [LARGE SCALE GENOMIC DNA]</scope>
    <source>
        <strain evidence="7">ATCC PRA-425</strain>
    </source>
</reference>